<proteinExistence type="predicted"/>
<evidence type="ECO:0000256" key="1">
    <source>
        <dbReference type="SAM" id="MobiDB-lite"/>
    </source>
</evidence>
<reference evidence="2 3" key="1">
    <citation type="submission" date="2024-09" db="EMBL/GenBank/DDBJ databases">
        <authorList>
            <person name="Sun Q."/>
            <person name="Mori K."/>
        </authorList>
    </citation>
    <scope>NUCLEOTIDE SEQUENCE [LARGE SCALE GENOMIC DNA]</scope>
    <source>
        <strain evidence="2 3">JCM 11411</strain>
    </source>
</reference>
<comment type="caution">
    <text evidence="2">The sequence shown here is derived from an EMBL/GenBank/DDBJ whole genome shotgun (WGS) entry which is preliminary data.</text>
</comment>
<name>A0ABV5XUR0_9NOCA</name>
<dbReference type="RefSeq" id="WP_378377612.1">
    <property type="nucleotide sequence ID" value="NZ_JBHMAS010000145.1"/>
</dbReference>
<protein>
    <submittedName>
        <fullName evidence="2">Uncharacterized protein</fullName>
    </submittedName>
</protein>
<feature type="region of interest" description="Disordered" evidence="1">
    <location>
        <begin position="1"/>
        <end position="27"/>
    </location>
</feature>
<accession>A0ABV5XUR0</accession>
<keyword evidence="3" id="KW-1185">Reference proteome</keyword>
<evidence type="ECO:0000313" key="3">
    <source>
        <dbReference type="Proteomes" id="UP001589587"/>
    </source>
</evidence>
<evidence type="ECO:0000313" key="2">
    <source>
        <dbReference type="EMBL" id="MFB9785494.1"/>
    </source>
</evidence>
<dbReference type="EMBL" id="JBHMAS010000145">
    <property type="protein sequence ID" value="MFB9785494.1"/>
    <property type="molecule type" value="Genomic_DNA"/>
</dbReference>
<dbReference type="Proteomes" id="UP001589587">
    <property type="component" value="Unassembled WGS sequence"/>
</dbReference>
<gene>
    <name evidence="2" type="ORF">ACFFQ6_37990</name>
</gene>
<organism evidence="2 3">
    <name type="scientific">Rhodococcus baikonurensis</name>
    <dbReference type="NCBI Taxonomy" id="172041"/>
    <lineage>
        <taxon>Bacteria</taxon>
        <taxon>Bacillati</taxon>
        <taxon>Actinomycetota</taxon>
        <taxon>Actinomycetes</taxon>
        <taxon>Mycobacteriales</taxon>
        <taxon>Nocardiaceae</taxon>
        <taxon>Rhodococcus</taxon>
        <taxon>Rhodococcus erythropolis group</taxon>
    </lineage>
</organism>
<sequence>MALLDEDDLTLTLPSDMTPDERKNDLQPWSEKARVLSDTLEDLRNGGDGTAVDRFTDEQWNEIFQRSKLTDAEENALVDRYLLEQAGAGMFHMLLLQLAPPVPPLPPVFDDDNSSK</sequence>